<evidence type="ECO:0000256" key="4">
    <source>
        <dbReference type="SAM" id="Phobius"/>
    </source>
</evidence>
<name>A0ABR3NK96_9TELE</name>
<dbReference type="Proteomes" id="UP001558613">
    <property type="component" value="Unassembled WGS sequence"/>
</dbReference>
<proteinExistence type="inferred from homology"/>
<feature type="transmembrane region" description="Helical" evidence="4">
    <location>
        <begin position="371"/>
        <end position="397"/>
    </location>
</feature>
<dbReference type="InterPro" id="IPR045058">
    <property type="entry name" value="GIMA/IAN/Toc"/>
</dbReference>
<dbReference type="Pfam" id="PF04548">
    <property type="entry name" value="AIG1"/>
    <property type="match status" value="2"/>
</dbReference>
<dbReference type="PROSITE" id="PS51720">
    <property type="entry name" value="G_AIG1"/>
    <property type="match status" value="1"/>
</dbReference>
<evidence type="ECO:0000256" key="1">
    <source>
        <dbReference type="ARBA" id="ARBA00008535"/>
    </source>
</evidence>
<dbReference type="PANTHER" id="PTHR10903">
    <property type="entry name" value="GTPASE, IMAP FAMILY MEMBER-RELATED"/>
    <property type="match status" value="1"/>
</dbReference>
<keyword evidence="4" id="KW-0472">Membrane</keyword>
<evidence type="ECO:0000259" key="5">
    <source>
        <dbReference type="PROSITE" id="PS51720"/>
    </source>
</evidence>
<dbReference type="SUPFAM" id="SSF52540">
    <property type="entry name" value="P-loop containing nucleoside triphosphate hydrolases"/>
    <property type="match status" value="2"/>
</dbReference>
<evidence type="ECO:0000313" key="6">
    <source>
        <dbReference type="EMBL" id="KAL1277329.1"/>
    </source>
</evidence>
<dbReference type="InterPro" id="IPR027417">
    <property type="entry name" value="P-loop_NTPase"/>
</dbReference>
<reference evidence="6 7" key="1">
    <citation type="submission" date="2023-09" db="EMBL/GenBank/DDBJ databases">
        <authorList>
            <person name="Wang M."/>
        </authorList>
    </citation>
    <scope>NUCLEOTIDE SEQUENCE [LARGE SCALE GENOMIC DNA]</scope>
    <source>
        <strain evidence="6">GT-2023</strain>
        <tissue evidence="6">Liver</tissue>
    </source>
</reference>
<gene>
    <name evidence="6" type="ORF">QQF64_024002</name>
</gene>
<dbReference type="InterPro" id="IPR006703">
    <property type="entry name" value="G_AIG1"/>
</dbReference>
<evidence type="ECO:0000313" key="7">
    <source>
        <dbReference type="Proteomes" id="UP001558613"/>
    </source>
</evidence>
<organism evidence="6 7">
    <name type="scientific">Cirrhinus molitorella</name>
    <name type="common">mud carp</name>
    <dbReference type="NCBI Taxonomy" id="172907"/>
    <lineage>
        <taxon>Eukaryota</taxon>
        <taxon>Metazoa</taxon>
        <taxon>Chordata</taxon>
        <taxon>Craniata</taxon>
        <taxon>Vertebrata</taxon>
        <taxon>Euteleostomi</taxon>
        <taxon>Actinopterygii</taxon>
        <taxon>Neopterygii</taxon>
        <taxon>Teleostei</taxon>
        <taxon>Ostariophysi</taxon>
        <taxon>Cypriniformes</taxon>
        <taxon>Cyprinidae</taxon>
        <taxon>Labeoninae</taxon>
        <taxon>Labeonini</taxon>
        <taxon>Cirrhinus</taxon>
    </lineage>
</organism>
<dbReference type="EMBL" id="JAYMGO010000003">
    <property type="protein sequence ID" value="KAL1277329.1"/>
    <property type="molecule type" value="Genomic_DNA"/>
</dbReference>
<protein>
    <recommendedName>
        <fullName evidence="5">AIG1-type G domain-containing protein</fullName>
    </recommendedName>
</protein>
<keyword evidence="3" id="KW-0342">GTP-binding</keyword>
<dbReference type="PANTHER" id="PTHR10903:SF188">
    <property type="entry name" value="GTPASE IMAP FAMILY MEMBER 2-LIKE-RELATED"/>
    <property type="match status" value="1"/>
</dbReference>
<feature type="domain" description="AIG1-type G" evidence="5">
    <location>
        <begin position="128"/>
        <end position="327"/>
    </location>
</feature>
<sequence>MKHGDHPKADIEKSLQMSAPGPHVFLLVIRLDRFTEEEMKSVKWIETNFGGDAKRFTILLFTGADMLTIPLEEFLQKNPELQKLVFDNERRIHAFNNVEKDGAQVTDLLTKINTLTEINRGKYYTIPAPDLYIVLLGKTGAGKSASGNTILGEQSFKEEFSPASVTRQCKSKSKVVHGQNITVIDTIGLPDTAVEIRTDVQTKIEEIFIYTPRVDVFLLVMRLDIKFTEESSEVVKWIQDNFGAQLSKHTIVLFTHGDQLNEPINAYLKNSPGLQSVLKQCSGEFHVFNNKDTRNQSQVKTLLEKINKLREENEYMKYKEQDYKVTQDQILHSKCLTGAKVGGGVGGVIGGAGVVAAAKAGAVALTVGKAAAIGVAGAAAGAALAGVAAGFGVYFFARKYICKSGTGRNNDNNDKKKK</sequence>
<keyword evidence="4" id="KW-1133">Transmembrane helix</keyword>
<keyword evidence="7" id="KW-1185">Reference proteome</keyword>
<evidence type="ECO:0000256" key="3">
    <source>
        <dbReference type="ARBA" id="ARBA00023134"/>
    </source>
</evidence>
<dbReference type="Gene3D" id="3.40.50.300">
    <property type="entry name" value="P-loop containing nucleotide triphosphate hydrolases"/>
    <property type="match status" value="2"/>
</dbReference>
<comment type="caution">
    <text evidence="6">The sequence shown here is derived from an EMBL/GenBank/DDBJ whole genome shotgun (WGS) entry which is preliminary data.</text>
</comment>
<keyword evidence="2" id="KW-0547">Nucleotide-binding</keyword>
<accession>A0ABR3NK96</accession>
<evidence type="ECO:0000256" key="2">
    <source>
        <dbReference type="ARBA" id="ARBA00022741"/>
    </source>
</evidence>
<comment type="similarity">
    <text evidence="1">Belongs to the TRAFAC class TrmE-Era-EngA-EngB-Septin-like GTPase superfamily. AIG1/Toc34/Toc159-like paraseptin GTPase family. IAN subfamily.</text>
</comment>
<keyword evidence="4" id="KW-0812">Transmembrane</keyword>